<dbReference type="EMBL" id="CAJHIA010000037">
    <property type="protein sequence ID" value="CAD6455292.1"/>
    <property type="molecule type" value="Genomic_DNA"/>
</dbReference>
<keyword evidence="2" id="KW-1185">Reference proteome</keyword>
<evidence type="ECO:0000313" key="1">
    <source>
        <dbReference type="EMBL" id="CAD6455292.1"/>
    </source>
</evidence>
<gene>
    <name evidence="1" type="ORF">SCLTRI_LOCUS10221</name>
</gene>
<organism evidence="1 2">
    <name type="scientific">Sclerotinia trifoliorum</name>
    <dbReference type="NCBI Taxonomy" id="28548"/>
    <lineage>
        <taxon>Eukaryota</taxon>
        <taxon>Fungi</taxon>
        <taxon>Dikarya</taxon>
        <taxon>Ascomycota</taxon>
        <taxon>Pezizomycotina</taxon>
        <taxon>Leotiomycetes</taxon>
        <taxon>Helotiales</taxon>
        <taxon>Sclerotiniaceae</taxon>
        <taxon>Sclerotinia</taxon>
    </lineage>
</organism>
<evidence type="ECO:0000313" key="2">
    <source>
        <dbReference type="Proteomes" id="UP000624404"/>
    </source>
</evidence>
<accession>A0A8H2W6E1</accession>
<proteinExistence type="predicted"/>
<sequence>MSGTEARFCVSWKHNEFEYYTQKVDSFLLQEPENYIKFRKYIRNIIDWGKEKRLDEIRNSLDSLLEERENSLPASQPAKSCPLP</sequence>
<dbReference type="AlphaFoldDB" id="A0A8H2W6E1"/>
<reference evidence="1" key="1">
    <citation type="submission" date="2020-10" db="EMBL/GenBank/DDBJ databases">
        <authorList>
            <person name="Kusch S."/>
        </authorList>
    </citation>
    <scope>NUCLEOTIDE SEQUENCE</scope>
    <source>
        <strain evidence="1">SwB9</strain>
    </source>
</reference>
<protein>
    <submittedName>
        <fullName evidence="1">D0a73d59-aaf0-4045-835d-1e8292a975ad-CDS</fullName>
    </submittedName>
</protein>
<name>A0A8H2W6E1_9HELO</name>
<comment type="caution">
    <text evidence="1">The sequence shown here is derived from an EMBL/GenBank/DDBJ whole genome shotgun (WGS) entry which is preliminary data.</text>
</comment>
<dbReference type="PANTHER" id="PTHR42470">
    <property type="entry name" value="VAST DOMAIN-CONTAINING PROTEIN"/>
    <property type="match status" value="1"/>
</dbReference>
<dbReference type="PANTHER" id="PTHR42470:SF1">
    <property type="entry name" value="VAST DOMAIN-CONTAINING PROTEIN"/>
    <property type="match status" value="1"/>
</dbReference>
<dbReference type="Proteomes" id="UP000624404">
    <property type="component" value="Unassembled WGS sequence"/>
</dbReference>
<dbReference type="OrthoDB" id="3546327at2759"/>